<evidence type="ECO:0000313" key="3">
    <source>
        <dbReference type="Proteomes" id="UP000887116"/>
    </source>
</evidence>
<accession>A0A8X6I910</accession>
<comment type="caution">
    <text evidence="2">The sequence shown here is derived from an EMBL/GenBank/DDBJ whole genome shotgun (WGS) entry which is preliminary data.</text>
</comment>
<protein>
    <submittedName>
        <fullName evidence="2">Uncharacterized protein</fullName>
    </submittedName>
</protein>
<dbReference type="Proteomes" id="UP000887116">
    <property type="component" value="Unassembled WGS sequence"/>
</dbReference>
<evidence type="ECO:0000256" key="1">
    <source>
        <dbReference type="SAM" id="MobiDB-lite"/>
    </source>
</evidence>
<evidence type="ECO:0000313" key="2">
    <source>
        <dbReference type="EMBL" id="GFQ89927.1"/>
    </source>
</evidence>
<keyword evidence="3" id="KW-1185">Reference proteome</keyword>
<sequence>MKFAAPATTFVTKIYRERKCHHGLDHHSRLKSSSGIRKHLEGLRLEPTTRFEHHRSRSSISVTKSSASNLE</sequence>
<name>A0A8X6I910_TRICU</name>
<organism evidence="2 3">
    <name type="scientific">Trichonephila clavata</name>
    <name type="common">Joro spider</name>
    <name type="synonym">Nephila clavata</name>
    <dbReference type="NCBI Taxonomy" id="2740835"/>
    <lineage>
        <taxon>Eukaryota</taxon>
        <taxon>Metazoa</taxon>
        <taxon>Ecdysozoa</taxon>
        <taxon>Arthropoda</taxon>
        <taxon>Chelicerata</taxon>
        <taxon>Arachnida</taxon>
        <taxon>Araneae</taxon>
        <taxon>Araneomorphae</taxon>
        <taxon>Entelegynae</taxon>
        <taxon>Araneoidea</taxon>
        <taxon>Nephilidae</taxon>
        <taxon>Trichonephila</taxon>
    </lineage>
</organism>
<feature type="compositionally biased region" description="Low complexity" evidence="1">
    <location>
        <begin position="58"/>
        <end position="71"/>
    </location>
</feature>
<feature type="compositionally biased region" description="Basic and acidic residues" evidence="1">
    <location>
        <begin position="38"/>
        <end position="51"/>
    </location>
</feature>
<proteinExistence type="predicted"/>
<reference evidence="2" key="1">
    <citation type="submission" date="2020-07" db="EMBL/GenBank/DDBJ databases">
        <title>Multicomponent nature underlies the extraordinary mechanical properties of spider dragline silk.</title>
        <authorList>
            <person name="Kono N."/>
            <person name="Nakamura H."/>
            <person name="Mori M."/>
            <person name="Yoshida Y."/>
            <person name="Ohtoshi R."/>
            <person name="Malay A.D."/>
            <person name="Moran D.A.P."/>
            <person name="Tomita M."/>
            <person name="Numata K."/>
            <person name="Arakawa K."/>
        </authorList>
    </citation>
    <scope>NUCLEOTIDE SEQUENCE</scope>
</reference>
<dbReference type="EMBL" id="BMAO01003751">
    <property type="protein sequence ID" value="GFQ89927.1"/>
    <property type="molecule type" value="Genomic_DNA"/>
</dbReference>
<gene>
    <name evidence="2" type="ORF">TNCT_497091</name>
</gene>
<feature type="region of interest" description="Disordered" evidence="1">
    <location>
        <begin position="25"/>
        <end position="71"/>
    </location>
</feature>
<dbReference type="AlphaFoldDB" id="A0A8X6I910"/>